<dbReference type="Gene3D" id="3.40.50.720">
    <property type="entry name" value="NAD(P)-binding Rossmann-like Domain"/>
    <property type="match status" value="1"/>
</dbReference>
<dbReference type="EMBL" id="CP009687">
    <property type="protein sequence ID" value="AKL93566.1"/>
    <property type="molecule type" value="Genomic_DNA"/>
</dbReference>
<dbReference type="GO" id="GO:0019354">
    <property type="term" value="P:siroheme biosynthetic process"/>
    <property type="evidence" value="ECO:0007669"/>
    <property type="project" value="UniProtKB-UniPathway"/>
</dbReference>
<dbReference type="Proteomes" id="UP000035704">
    <property type="component" value="Chromosome"/>
</dbReference>
<dbReference type="InterPro" id="IPR006367">
    <property type="entry name" value="Sirohaem_synthase_N"/>
</dbReference>
<dbReference type="InterPro" id="IPR036291">
    <property type="entry name" value="NAD(P)-bd_dom_sf"/>
</dbReference>
<dbReference type="KEGG" id="cace:CACET_c00480"/>
<dbReference type="PANTHER" id="PTHR35330">
    <property type="entry name" value="SIROHEME BIOSYNTHESIS PROTEIN MET8"/>
    <property type="match status" value="1"/>
</dbReference>
<protein>
    <recommendedName>
        <fullName evidence="2">precorrin-2 dehydrogenase</fullName>
        <ecNumber evidence="2">1.3.1.76</ecNumber>
    </recommendedName>
</protein>
<dbReference type="Pfam" id="PF14824">
    <property type="entry name" value="Sirohm_synth_M"/>
    <property type="match status" value="1"/>
</dbReference>
<dbReference type="STRING" id="84022.CACET_c00480"/>
<evidence type="ECO:0000313" key="8">
    <source>
        <dbReference type="Proteomes" id="UP000035704"/>
    </source>
</evidence>
<comment type="pathway">
    <text evidence="1">Porphyrin-containing compound metabolism; siroheme biosynthesis; sirohydrochlorin from precorrin-2: step 1/1.</text>
</comment>
<evidence type="ECO:0000256" key="4">
    <source>
        <dbReference type="ARBA" id="ARBA00023027"/>
    </source>
</evidence>
<dbReference type="PANTHER" id="PTHR35330:SF1">
    <property type="entry name" value="SIROHEME BIOSYNTHESIS PROTEIN MET8"/>
    <property type="match status" value="1"/>
</dbReference>
<dbReference type="InterPro" id="IPR028281">
    <property type="entry name" value="Sirohaem_synthase_central"/>
</dbReference>
<accession>A0A0D8IAR5</accession>
<dbReference type="Gene3D" id="1.10.8.610">
    <property type="entry name" value="SirC, precorrin-2 dehydrogenase, C-terminal helical domain-like"/>
    <property type="match status" value="1"/>
</dbReference>
<comment type="catalytic activity">
    <reaction evidence="6">
        <text>precorrin-2 + NAD(+) = sirohydrochlorin + NADH + 2 H(+)</text>
        <dbReference type="Rhea" id="RHEA:15613"/>
        <dbReference type="ChEBI" id="CHEBI:15378"/>
        <dbReference type="ChEBI" id="CHEBI:57540"/>
        <dbReference type="ChEBI" id="CHEBI:57945"/>
        <dbReference type="ChEBI" id="CHEBI:58351"/>
        <dbReference type="ChEBI" id="CHEBI:58827"/>
        <dbReference type="EC" id="1.3.1.76"/>
    </reaction>
</comment>
<evidence type="ECO:0000313" key="7">
    <source>
        <dbReference type="EMBL" id="AKL93566.1"/>
    </source>
</evidence>
<evidence type="ECO:0000256" key="3">
    <source>
        <dbReference type="ARBA" id="ARBA00023002"/>
    </source>
</evidence>
<evidence type="ECO:0000256" key="5">
    <source>
        <dbReference type="ARBA" id="ARBA00023244"/>
    </source>
</evidence>
<keyword evidence="4" id="KW-0520">NAD</keyword>
<dbReference type="NCBIfam" id="TIGR01470">
    <property type="entry name" value="cysG_Nterm"/>
    <property type="match status" value="1"/>
</dbReference>
<evidence type="ECO:0000256" key="1">
    <source>
        <dbReference type="ARBA" id="ARBA00005010"/>
    </source>
</evidence>
<proteinExistence type="predicted"/>
<sequence length="214" mass="24517">MSLYYPMMLKIQGKFCTVIGGGEVAERKVRTLLKYEAKVVLISPKITEGLQGLVEEKKITYKKKYYESGDLIGSYLVYAVTDDAAINKKCEEEAKMHQILINVADSPTASDFIVPSSIERGSLTIAISTEGKSPMLSSKIKKEIEEIYTEGYEEIVDVLGEIRERALKEIPSIKDRRYLFRYLVHEVPYEIDSQQKLEAVKKEMWKVYESLKRL</sequence>
<keyword evidence="5" id="KW-0627">Porphyrin biosynthesis</keyword>
<reference evidence="7 8" key="1">
    <citation type="submission" date="2014-10" db="EMBL/GenBank/DDBJ databases">
        <title>Genome sequence of Clostridium aceticum DSM 1496.</title>
        <authorList>
            <person name="Poehlein A."/>
            <person name="Schiel-Bengelsdorf B."/>
            <person name="Gottschalk G."/>
            <person name="Duerre P."/>
            <person name="Daniel R."/>
        </authorList>
    </citation>
    <scope>NUCLEOTIDE SEQUENCE [LARGE SCALE GENOMIC DNA]</scope>
    <source>
        <strain evidence="7 8">DSM 1496</strain>
    </source>
</reference>
<dbReference type="EC" id="1.3.1.76" evidence="2"/>
<dbReference type="InterPro" id="IPR042518">
    <property type="entry name" value="SirC_C"/>
</dbReference>
<organism evidence="7 8">
    <name type="scientific">Clostridium aceticum</name>
    <dbReference type="NCBI Taxonomy" id="84022"/>
    <lineage>
        <taxon>Bacteria</taxon>
        <taxon>Bacillati</taxon>
        <taxon>Bacillota</taxon>
        <taxon>Clostridia</taxon>
        <taxon>Eubacteriales</taxon>
        <taxon>Clostridiaceae</taxon>
        <taxon>Clostridium</taxon>
    </lineage>
</organism>
<dbReference type="SUPFAM" id="SSF75615">
    <property type="entry name" value="Siroheme synthase middle domains-like"/>
    <property type="match status" value="1"/>
</dbReference>
<keyword evidence="3 7" id="KW-0560">Oxidoreductase</keyword>
<evidence type="ECO:0000256" key="6">
    <source>
        <dbReference type="ARBA" id="ARBA00047561"/>
    </source>
</evidence>
<dbReference type="RefSeq" id="WP_044824570.1">
    <property type="nucleotide sequence ID" value="NZ_CP009687.1"/>
</dbReference>
<gene>
    <name evidence="7" type="primary">cysG</name>
    <name evidence="7" type="ORF">CACET_c00480</name>
</gene>
<dbReference type="AlphaFoldDB" id="A0A0D8IAR5"/>
<keyword evidence="8" id="KW-1185">Reference proteome</keyword>
<dbReference type="GO" id="GO:0004325">
    <property type="term" value="F:ferrochelatase activity"/>
    <property type="evidence" value="ECO:0007669"/>
    <property type="project" value="InterPro"/>
</dbReference>
<dbReference type="OrthoDB" id="9773765at2"/>
<dbReference type="PATRIC" id="fig|84022.5.peg.3911"/>
<name>A0A0D8IAR5_9CLOT</name>
<evidence type="ECO:0000256" key="2">
    <source>
        <dbReference type="ARBA" id="ARBA00012400"/>
    </source>
</evidence>
<dbReference type="SUPFAM" id="SSF51735">
    <property type="entry name" value="NAD(P)-binding Rossmann-fold domains"/>
    <property type="match status" value="1"/>
</dbReference>
<dbReference type="GO" id="GO:0043115">
    <property type="term" value="F:precorrin-2 dehydrogenase activity"/>
    <property type="evidence" value="ECO:0007669"/>
    <property type="project" value="UniProtKB-EC"/>
</dbReference>
<dbReference type="Pfam" id="PF13241">
    <property type="entry name" value="NAD_binding_7"/>
    <property type="match status" value="1"/>
</dbReference>
<keyword evidence="7" id="KW-0456">Lyase</keyword>
<dbReference type="InterPro" id="IPR028161">
    <property type="entry name" value="Met8-like"/>
</dbReference>
<dbReference type="UniPathway" id="UPA00262">
    <property type="reaction ID" value="UER00222"/>
</dbReference>